<protein>
    <submittedName>
        <fullName evidence="1">Uncharacterized protein</fullName>
    </submittedName>
</protein>
<sequence length="104" mass="11903">VDPQTKPRLSKSEPAHYWLLCAHAAQSDPADIITQLGHHRLGEENSANFAWCVRSKDNKPDGRVGKAQGKRRNKTKKRMLLCRGPPSLIYPQRKRARHVDEILR</sequence>
<dbReference type="Proteomes" id="UP001054945">
    <property type="component" value="Unassembled WGS sequence"/>
</dbReference>
<proteinExistence type="predicted"/>
<dbReference type="EMBL" id="BPLR01010011">
    <property type="protein sequence ID" value="GIY36115.1"/>
    <property type="molecule type" value="Genomic_DNA"/>
</dbReference>
<gene>
    <name evidence="1" type="ORF">CEXT_399851</name>
</gene>
<name>A0AAV4SQT0_CAEEX</name>
<dbReference type="AlphaFoldDB" id="A0AAV4SQT0"/>
<organism evidence="1 2">
    <name type="scientific">Caerostris extrusa</name>
    <name type="common">Bark spider</name>
    <name type="synonym">Caerostris bankana</name>
    <dbReference type="NCBI Taxonomy" id="172846"/>
    <lineage>
        <taxon>Eukaryota</taxon>
        <taxon>Metazoa</taxon>
        <taxon>Ecdysozoa</taxon>
        <taxon>Arthropoda</taxon>
        <taxon>Chelicerata</taxon>
        <taxon>Arachnida</taxon>
        <taxon>Araneae</taxon>
        <taxon>Araneomorphae</taxon>
        <taxon>Entelegynae</taxon>
        <taxon>Araneoidea</taxon>
        <taxon>Araneidae</taxon>
        <taxon>Caerostris</taxon>
    </lineage>
</organism>
<reference evidence="1 2" key="1">
    <citation type="submission" date="2021-06" db="EMBL/GenBank/DDBJ databases">
        <title>Caerostris extrusa draft genome.</title>
        <authorList>
            <person name="Kono N."/>
            <person name="Arakawa K."/>
        </authorList>
    </citation>
    <scope>NUCLEOTIDE SEQUENCE [LARGE SCALE GENOMIC DNA]</scope>
</reference>
<accession>A0AAV4SQT0</accession>
<comment type="caution">
    <text evidence="1">The sequence shown here is derived from an EMBL/GenBank/DDBJ whole genome shotgun (WGS) entry which is preliminary data.</text>
</comment>
<evidence type="ECO:0000313" key="1">
    <source>
        <dbReference type="EMBL" id="GIY36115.1"/>
    </source>
</evidence>
<evidence type="ECO:0000313" key="2">
    <source>
        <dbReference type="Proteomes" id="UP001054945"/>
    </source>
</evidence>
<feature type="non-terminal residue" evidence="1">
    <location>
        <position position="1"/>
    </location>
</feature>
<keyword evidence="2" id="KW-1185">Reference proteome</keyword>